<dbReference type="Gene3D" id="3.30.450.40">
    <property type="match status" value="2"/>
</dbReference>
<keyword evidence="6" id="KW-1185">Reference proteome</keyword>
<name>A0A543B0V6_9ACTN</name>
<dbReference type="InterPro" id="IPR050482">
    <property type="entry name" value="Sensor_HK_TwoCompSys"/>
</dbReference>
<dbReference type="InterPro" id="IPR003018">
    <property type="entry name" value="GAF"/>
</dbReference>
<dbReference type="SUPFAM" id="SSF55874">
    <property type="entry name" value="ATPase domain of HSP90 chaperone/DNA topoisomerase II/histidine kinase"/>
    <property type="match status" value="1"/>
</dbReference>
<evidence type="ECO:0000313" key="6">
    <source>
        <dbReference type="Proteomes" id="UP000317043"/>
    </source>
</evidence>
<comment type="caution">
    <text evidence="5">The sequence shown here is derived from an EMBL/GenBank/DDBJ whole genome shotgun (WGS) entry which is preliminary data.</text>
</comment>
<organism evidence="5 6">
    <name type="scientific">Stackebrandtia endophytica</name>
    <dbReference type="NCBI Taxonomy" id="1496996"/>
    <lineage>
        <taxon>Bacteria</taxon>
        <taxon>Bacillati</taxon>
        <taxon>Actinomycetota</taxon>
        <taxon>Actinomycetes</taxon>
        <taxon>Glycomycetales</taxon>
        <taxon>Glycomycetaceae</taxon>
        <taxon>Stackebrandtia</taxon>
    </lineage>
</organism>
<feature type="domain" description="GAF" evidence="4">
    <location>
        <begin position="164"/>
        <end position="312"/>
    </location>
</feature>
<dbReference type="InParanoid" id="A0A543B0V6"/>
<dbReference type="Gene3D" id="1.20.5.1930">
    <property type="match status" value="1"/>
</dbReference>
<reference evidence="5 6" key="1">
    <citation type="submission" date="2019-06" db="EMBL/GenBank/DDBJ databases">
        <title>Sequencing the genomes of 1000 actinobacteria strains.</title>
        <authorList>
            <person name="Klenk H.-P."/>
        </authorList>
    </citation>
    <scope>NUCLEOTIDE SEQUENCE [LARGE SCALE GENOMIC DNA]</scope>
    <source>
        <strain evidence="5 6">DSM 45928</strain>
    </source>
</reference>
<dbReference type="CDD" id="cd16917">
    <property type="entry name" value="HATPase_UhpB-NarQ-NarX-like"/>
    <property type="match status" value="1"/>
</dbReference>
<evidence type="ECO:0000259" key="4">
    <source>
        <dbReference type="SMART" id="SM00065"/>
    </source>
</evidence>
<dbReference type="GO" id="GO:0016020">
    <property type="term" value="C:membrane"/>
    <property type="evidence" value="ECO:0007669"/>
    <property type="project" value="InterPro"/>
</dbReference>
<dbReference type="SMART" id="SM00065">
    <property type="entry name" value="GAF"/>
    <property type="match status" value="2"/>
</dbReference>
<dbReference type="GO" id="GO:0000155">
    <property type="term" value="F:phosphorelay sensor kinase activity"/>
    <property type="evidence" value="ECO:0007669"/>
    <property type="project" value="InterPro"/>
</dbReference>
<gene>
    <name evidence="5" type="ORF">FB566_4050</name>
</gene>
<evidence type="ECO:0000256" key="3">
    <source>
        <dbReference type="ARBA" id="ARBA00023012"/>
    </source>
</evidence>
<keyword evidence="2 5" id="KW-0418">Kinase</keyword>
<dbReference type="InterPro" id="IPR011712">
    <property type="entry name" value="Sig_transdc_His_kin_sub3_dim/P"/>
</dbReference>
<dbReference type="GO" id="GO:0046983">
    <property type="term" value="F:protein dimerization activity"/>
    <property type="evidence" value="ECO:0007669"/>
    <property type="project" value="InterPro"/>
</dbReference>
<dbReference type="EMBL" id="VFOW01000001">
    <property type="protein sequence ID" value="TQL78462.1"/>
    <property type="molecule type" value="Genomic_DNA"/>
</dbReference>
<dbReference type="InterPro" id="IPR036890">
    <property type="entry name" value="HATPase_C_sf"/>
</dbReference>
<dbReference type="Proteomes" id="UP000317043">
    <property type="component" value="Unassembled WGS sequence"/>
</dbReference>
<dbReference type="PANTHER" id="PTHR24421">
    <property type="entry name" value="NITRATE/NITRITE SENSOR PROTEIN NARX-RELATED"/>
    <property type="match status" value="1"/>
</dbReference>
<dbReference type="Pfam" id="PF13185">
    <property type="entry name" value="GAF_2"/>
    <property type="match status" value="1"/>
</dbReference>
<dbReference type="SUPFAM" id="SSF55781">
    <property type="entry name" value="GAF domain-like"/>
    <property type="match status" value="2"/>
</dbReference>
<proteinExistence type="predicted"/>
<dbReference type="Pfam" id="PF07730">
    <property type="entry name" value="HisKA_3"/>
    <property type="match status" value="1"/>
</dbReference>
<keyword evidence="3" id="KW-0902">Two-component regulatory system</keyword>
<dbReference type="RefSeq" id="WP_142042931.1">
    <property type="nucleotide sequence ID" value="NZ_JBHTGS010000003.1"/>
</dbReference>
<keyword evidence="1" id="KW-0808">Transferase</keyword>
<dbReference type="AlphaFoldDB" id="A0A543B0V6"/>
<evidence type="ECO:0000256" key="2">
    <source>
        <dbReference type="ARBA" id="ARBA00022777"/>
    </source>
</evidence>
<dbReference type="Pfam" id="PF01590">
    <property type="entry name" value="GAF"/>
    <property type="match status" value="1"/>
</dbReference>
<sequence>MNGRHRVVIESDLDALCQMVCGVVDCDAVVIALWNDTGSISIGAANLDHSEAGDLASRFHPDEAASSLGHTGSRDPVAVDRPSARSIIGDLGFTSLVRSPLTLNNRVAGLMFVLSRTGPDEADHDLRLVHALARSCESALEFGRDATVATSLSEVDSIALHATSFPTLMSAIRRVISSAIGPVSVGLSVQDEESGLLLTADGSFGLPREVTTRYFIDSSDLHSNAARVYETQRPFVSNHVIGDPAILQSYPIAFRIESMIALPLSVSGRPTGVLMVADKPGGFHPDDVDTVAKLTPHIAIAVELAKLSEANRFELDAEHIISDLGIAIGSPILNLARFEPTLRSLAHIVQADHLTVTDGSGPLLTVGVPVREPRFSFEQPCGNLRGKSLSLQVTRSFGRAFSRGQRRLLQESARLLTEGLVRTTAARQETELAQHRERQRIADDLHDDVSQLLFSAQMTLEAHTSGEGPTGDAVRRVSELVRRAETELRDAIFVLNSPQTGLSDALTEVQAELESGWDLDTRLILDASIDPVVPADVAEVLARAAREALVNVAKHAHARSAEVVTRLTDDDHVELRVVDDGTGTSGLTTAGHGLTSLRRRVGDLGGSVIVDGRVGAGTAVTLRVPLSPRTD</sequence>
<dbReference type="Pfam" id="PF02518">
    <property type="entry name" value="HATPase_c"/>
    <property type="match status" value="1"/>
</dbReference>
<dbReference type="InterPro" id="IPR029016">
    <property type="entry name" value="GAF-like_dom_sf"/>
</dbReference>
<accession>A0A543B0V6</accession>
<dbReference type="Gene3D" id="3.30.565.10">
    <property type="entry name" value="Histidine kinase-like ATPase, C-terminal domain"/>
    <property type="match status" value="1"/>
</dbReference>
<dbReference type="InterPro" id="IPR003594">
    <property type="entry name" value="HATPase_dom"/>
</dbReference>
<dbReference type="OrthoDB" id="144293at2"/>
<evidence type="ECO:0000313" key="5">
    <source>
        <dbReference type="EMBL" id="TQL78462.1"/>
    </source>
</evidence>
<protein>
    <submittedName>
        <fullName evidence="5">Histidine kinase</fullName>
    </submittedName>
</protein>
<evidence type="ECO:0000256" key="1">
    <source>
        <dbReference type="ARBA" id="ARBA00022679"/>
    </source>
</evidence>
<feature type="domain" description="GAF" evidence="4">
    <location>
        <begin position="8"/>
        <end position="150"/>
    </location>
</feature>